<organism evidence="1 2">
    <name type="scientific">Panagrolaimus sp. PS1159</name>
    <dbReference type="NCBI Taxonomy" id="55785"/>
    <lineage>
        <taxon>Eukaryota</taxon>
        <taxon>Metazoa</taxon>
        <taxon>Ecdysozoa</taxon>
        <taxon>Nematoda</taxon>
        <taxon>Chromadorea</taxon>
        <taxon>Rhabditida</taxon>
        <taxon>Tylenchina</taxon>
        <taxon>Panagrolaimomorpha</taxon>
        <taxon>Panagrolaimoidea</taxon>
        <taxon>Panagrolaimidae</taxon>
        <taxon>Panagrolaimus</taxon>
    </lineage>
</organism>
<name>A0AC35ESW9_9BILA</name>
<dbReference type="Proteomes" id="UP000887580">
    <property type="component" value="Unplaced"/>
</dbReference>
<sequence>MDEPVHIISRFGIQQLNPLNAENTKGFIYGNITYVGENISVNENNRAALIIVPESQIKTILMESEYAASCGTMLKNFSQIAFEAKCLSGGRRSDMLRWAPCKKDGICEEEDKPKLIIPGYQFTFRIDEPIAPEYWYILLLSCTLNDKCNWTTSTRNYQIEYDIWLINGNNAFSKQFSYEEQDIIHIYMFALLMYIALALGQLRATSLIRQNVLPRRQRLINTVIGLKIAGLILQATDTYIFAFFGKSTVLFMFVGELCRVCAISTDTYIFAFFGKSTVLFMFVGELCRVCAICCLILLLLLLSRGWAIQQRSSIAYSNRVHYFWCLLTTIHIILFIYGFITPKAYLKTNTFDFLSNRGLVILRLVQGLWFFIEIKRTIKREPDDERIVFLVHFGAAYMVWFVYLLGLGVIAAFISEIWRLKIVLAISTFANFVAIACLVHLFWPTGSNRKFFVHDGHYHHHLERTSSTELEDFEKALICDDTDDDEVVVDSKL</sequence>
<accession>A0AC35ESW9</accession>
<dbReference type="WBParaSite" id="PS1159_v2.g1051.t1">
    <property type="protein sequence ID" value="PS1159_v2.g1051.t1"/>
    <property type="gene ID" value="PS1159_v2.g1051"/>
</dbReference>
<proteinExistence type="predicted"/>
<protein>
    <submittedName>
        <fullName evidence="2">GPR180/TMEM145 transmembrane domain-containing protein</fullName>
    </submittedName>
</protein>
<evidence type="ECO:0000313" key="2">
    <source>
        <dbReference type="WBParaSite" id="PS1159_v2.g1051.t1"/>
    </source>
</evidence>
<evidence type="ECO:0000313" key="1">
    <source>
        <dbReference type="Proteomes" id="UP000887580"/>
    </source>
</evidence>
<reference evidence="2" key="1">
    <citation type="submission" date="2022-11" db="UniProtKB">
        <authorList>
            <consortium name="WormBaseParasite"/>
        </authorList>
    </citation>
    <scope>IDENTIFICATION</scope>
</reference>